<evidence type="ECO:0000313" key="3">
    <source>
        <dbReference type="Proteomes" id="UP000327085"/>
    </source>
</evidence>
<dbReference type="InterPro" id="IPR043502">
    <property type="entry name" value="DNA/RNA_pol_sf"/>
</dbReference>
<dbReference type="AlphaFoldDB" id="A0A5E4GL16"/>
<dbReference type="FunFam" id="3.30.70.270:FF:000003">
    <property type="entry name" value="Transposon Ty3-G Gag-Pol polyprotein"/>
    <property type="match status" value="1"/>
</dbReference>
<evidence type="ECO:0000259" key="1">
    <source>
        <dbReference type="PROSITE" id="PS50878"/>
    </source>
</evidence>
<dbReference type="InParanoid" id="A0A5E4GL16"/>
<evidence type="ECO:0000313" key="2">
    <source>
        <dbReference type="EMBL" id="VVA40271.1"/>
    </source>
</evidence>
<organism evidence="2 3">
    <name type="scientific">Prunus dulcis</name>
    <name type="common">Almond</name>
    <name type="synonym">Amygdalus dulcis</name>
    <dbReference type="NCBI Taxonomy" id="3755"/>
    <lineage>
        <taxon>Eukaryota</taxon>
        <taxon>Viridiplantae</taxon>
        <taxon>Streptophyta</taxon>
        <taxon>Embryophyta</taxon>
        <taxon>Tracheophyta</taxon>
        <taxon>Spermatophyta</taxon>
        <taxon>Magnoliopsida</taxon>
        <taxon>eudicotyledons</taxon>
        <taxon>Gunneridae</taxon>
        <taxon>Pentapetalae</taxon>
        <taxon>rosids</taxon>
        <taxon>fabids</taxon>
        <taxon>Rosales</taxon>
        <taxon>Rosaceae</taxon>
        <taxon>Amygdaloideae</taxon>
        <taxon>Amygdaleae</taxon>
        <taxon>Prunus</taxon>
    </lineage>
</organism>
<gene>
    <name evidence="2" type="ORF">ALMOND_2B017136</name>
</gene>
<dbReference type="Pfam" id="PF00078">
    <property type="entry name" value="RVT_1"/>
    <property type="match status" value="1"/>
</dbReference>
<dbReference type="CDD" id="cd01647">
    <property type="entry name" value="RT_LTR"/>
    <property type="match status" value="1"/>
</dbReference>
<dbReference type="PANTHER" id="PTHR24559:SF442">
    <property type="entry name" value="RNA-DIRECTED DNA POLYMERASE HOMOLOG"/>
    <property type="match status" value="1"/>
</dbReference>
<proteinExistence type="predicted"/>
<dbReference type="PANTHER" id="PTHR24559">
    <property type="entry name" value="TRANSPOSON TY3-I GAG-POL POLYPROTEIN"/>
    <property type="match status" value="1"/>
</dbReference>
<dbReference type="InterPro" id="IPR043128">
    <property type="entry name" value="Rev_trsase/Diguanyl_cyclase"/>
</dbReference>
<dbReference type="Proteomes" id="UP000327085">
    <property type="component" value="Chromosome 6"/>
</dbReference>
<dbReference type="InterPro" id="IPR053134">
    <property type="entry name" value="RNA-dir_DNA_polymerase"/>
</dbReference>
<reference evidence="3" key="1">
    <citation type="journal article" date="2020" name="Plant J.">
        <title>Transposons played a major role in the diversification between the closely related almond and peach genomes: results from the almond genome sequence.</title>
        <authorList>
            <person name="Alioto T."/>
            <person name="Alexiou K.G."/>
            <person name="Bardil A."/>
            <person name="Barteri F."/>
            <person name="Castanera R."/>
            <person name="Cruz F."/>
            <person name="Dhingra A."/>
            <person name="Duval H."/>
            <person name="Fernandez I Marti A."/>
            <person name="Frias L."/>
            <person name="Galan B."/>
            <person name="Garcia J.L."/>
            <person name="Howad W."/>
            <person name="Gomez-Garrido J."/>
            <person name="Gut M."/>
            <person name="Julca I."/>
            <person name="Morata J."/>
            <person name="Puigdomenech P."/>
            <person name="Ribeca P."/>
            <person name="Rubio Cabetas M.J."/>
            <person name="Vlasova A."/>
            <person name="Wirthensohn M."/>
            <person name="Garcia-Mas J."/>
            <person name="Gabaldon T."/>
            <person name="Casacuberta J.M."/>
            <person name="Arus P."/>
        </authorList>
    </citation>
    <scope>NUCLEOTIDE SEQUENCE [LARGE SCALE GENOMIC DNA]</scope>
    <source>
        <strain evidence="3">cv. Texas</strain>
    </source>
</reference>
<dbReference type="SUPFAM" id="SSF56672">
    <property type="entry name" value="DNA/RNA polymerases"/>
    <property type="match status" value="1"/>
</dbReference>
<dbReference type="EMBL" id="CABIKO010000947">
    <property type="protein sequence ID" value="VVA40271.1"/>
    <property type="molecule type" value="Genomic_DNA"/>
</dbReference>
<protein>
    <submittedName>
        <fullName evidence="2">PREDICTED: reverse mRNAase</fullName>
    </submittedName>
</protein>
<name>A0A5E4GL16_PRUDU</name>
<sequence length="170" mass="19971">MKKTLRRLLSRRTGLFEWLIMPFGLCNALSTFMRLMNEVLRPFIDDFVIVYLDDILIFSVTWEDHLHHIAQVLEVLRTNQLQLNSKKHEFGKQHLVYLGFIVGAGELKMDLEKVHVISQWPTPRSVTEVWSFIGESLFCTFHKLQHPYILLQRLIKSLNGQETMKKLSSC</sequence>
<dbReference type="Gene3D" id="3.30.70.270">
    <property type="match status" value="1"/>
</dbReference>
<dbReference type="InterPro" id="IPR000477">
    <property type="entry name" value="RT_dom"/>
</dbReference>
<dbReference type="Gramene" id="VVA40271">
    <property type="protein sequence ID" value="VVA40271"/>
    <property type="gene ID" value="Prudul26B017136"/>
</dbReference>
<accession>A0A5E4GL16</accession>
<dbReference type="PROSITE" id="PS50878">
    <property type="entry name" value="RT_POL"/>
    <property type="match status" value="1"/>
</dbReference>
<feature type="domain" description="Reverse transcriptase" evidence="1">
    <location>
        <begin position="1"/>
        <end position="102"/>
    </location>
</feature>